<proteinExistence type="predicted"/>
<dbReference type="KEGG" id="ttr:Tter_0990"/>
<dbReference type="InterPro" id="IPR031423">
    <property type="entry name" value="Phosphatase_SCO2771"/>
</dbReference>
<reference evidence="2" key="1">
    <citation type="journal article" date="2010" name="Stand. Genomic Sci.">
        <title>Complete genome sequence of 'Thermobaculum terrenum' type strain (YNP1).</title>
        <authorList>
            <person name="Kiss H."/>
            <person name="Cleland D."/>
            <person name="Lapidus A."/>
            <person name="Lucas S."/>
            <person name="Glavina Del Rio T."/>
            <person name="Nolan M."/>
            <person name="Tice H."/>
            <person name="Han C."/>
            <person name="Goodwin L."/>
            <person name="Pitluck S."/>
            <person name="Liolios K."/>
            <person name="Ivanova N."/>
            <person name="Mavromatis K."/>
            <person name="Ovchinnikova G."/>
            <person name="Pati A."/>
            <person name="Chen A."/>
            <person name="Palaniappan K."/>
            <person name="Land M."/>
            <person name="Hauser L."/>
            <person name="Chang Y."/>
            <person name="Jeffries C."/>
            <person name="Lu M."/>
            <person name="Brettin T."/>
            <person name="Detter J."/>
            <person name="Goker M."/>
            <person name="Tindall B."/>
            <person name="Beck B."/>
            <person name="McDermott T."/>
            <person name="Woyke T."/>
            <person name="Bristow J."/>
            <person name="Eisen J."/>
            <person name="Markowitz V."/>
            <person name="Hugenholtz P."/>
            <person name="Kyrpides N."/>
            <person name="Klenk H."/>
            <person name="Cheng J."/>
        </authorList>
    </citation>
    <scope>NUCLEOTIDE SEQUENCE [LARGE SCALE GENOMIC DNA]</scope>
    <source>
        <strain evidence="2">ATCC BAA-798 / YNP1</strain>
    </source>
</reference>
<gene>
    <name evidence="1" type="ordered locus">Tter_0990</name>
</gene>
<dbReference type="EMBL" id="CP001825">
    <property type="protein sequence ID" value="ACZ41906.1"/>
    <property type="molecule type" value="Genomic_DNA"/>
</dbReference>
<dbReference type="OrthoDB" id="3511799at2"/>
<dbReference type="STRING" id="525904.Tter_0990"/>
<dbReference type="RefSeq" id="WP_012874941.1">
    <property type="nucleotide sequence ID" value="NC_013525.1"/>
</dbReference>
<evidence type="ECO:0000313" key="2">
    <source>
        <dbReference type="Proteomes" id="UP000000323"/>
    </source>
</evidence>
<dbReference type="HOGENOM" id="CLU_092811_0_0_0"/>
<dbReference type="Pfam" id="PF15698">
    <property type="entry name" value="Phosphatase"/>
    <property type="match status" value="1"/>
</dbReference>
<dbReference type="eggNOG" id="ENOG50335IE">
    <property type="taxonomic scope" value="Bacteria"/>
</dbReference>
<keyword evidence="2" id="KW-1185">Reference proteome</keyword>
<accession>D1CG50</accession>
<organism evidence="1 2">
    <name type="scientific">Thermobaculum terrenum (strain ATCC BAA-798 / CCMEE 7001 / YNP1)</name>
    <dbReference type="NCBI Taxonomy" id="525904"/>
    <lineage>
        <taxon>Bacteria</taxon>
        <taxon>Bacillati</taxon>
        <taxon>Chloroflexota</taxon>
        <taxon>Chloroflexia</taxon>
        <taxon>Candidatus Thermobaculales</taxon>
        <taxon>Candidatus Thermobaculaceae</taxon>
        <taxon>Thermobaculum</taxon>
    </lineage>
</organism>
<sequence length="262" mass="28511">MVRYTREEVENILVKHKLAGAGLAHSRENNIDHIYKLVKGDPGVTLGIELIHQAIDKGKLKPQDVLDTIASWTGCPTNIEHLSGQGYIAPSSTYKALLSASTVIRRAIEMRSTFIFATGHPANMLSLYSKLADYVSRRGCRIIDFIPENISYEGLKLSLHDRVYVASVNGNPVHTHDYHLMEELLSKVDIPDIAIADHGFAGAAVNHGIETICVMDTNDPGVAVAEKLGAPMIVVPFNDSAPSADVDAVFPIIISMVEASEQ</sequence>
<name>D1CG50_THET1</name>
<dbReference type="AlphaFoldDB" id="D1CG50"/>
<evidence type="ECO:0000313" key="1">
    <source>
        <dbReference type="EMBL" id="ACZ41906.1"/>
    </source>
</evidence>
<dbReference type="Proteomes" id="UP000000323">
    <property type="component" value="Chromosome 1"/>
</dbReference>
<protein>
    <submittedName>
        <fullName evidence="1">Uncharacterized protein</fullName>
    </submittedName>
</protein>